<feature type="compositionally biased region" description="Basic residues" evidence="9">
    <location>
        <begin position="256"/>
        <end position="273"/>
    </location>
</feature>
<feature type="compositionally biased region" description="Low complexity" evidence="9">
    <location>
        <begin position="739"/>
        <end position="760"/>
    </location>
</feature>
<dbReference type="GO" id="GO:0008270">
    <property type="term" value="F:zinc ion binding"/>
    <property type="evidence" value="ECO:0007669"/>
    <property type="project" value="UniProtKB-KW"/>
</dbReference>
<evidence type="ECO:0000259" key="10">
    <source>
        <dbReference type="PROSITE" id="PS50114"/>
    </source>
</evidence>
<name>A0A9P5V8A8_9FUNG</name>
<dbReference type="InterPro" id="IPR039355">
    <property type="entry name" value="Transcription_factor_GATA"/>
</dbReference>
<dbReference type="CDD" id="cd00202">
    <property type="entry name" value="ZnF_GATA"/>
    <property type="match status" value="2"/>
</dbReference>
<feature type="compositionally biased region" description="Polar residues" evidence="9">
    <location>
        <begin position="863"/>
        <end position="875"/>
    </location>
</feature>
<feature type="region of interest" description="Disordered" evidence="9">
    <location>
        <begin position="898"/>
        <end position="1070"/>
    </location>
</feature>
<feature type="compositionally biased region" description="Basic and acidic residues" evidence="9">
    <location>
        <begin position="972"/>
        <end position="982"/>
    </location>
</feature>
<dbReference type="SMART" id="SM00401">
    <property type="entry name" value="ZnF_GATA"/>
    <property type="match status" value="2"/>
</dbReference>
<feature type="compositionally biased region" description="Low complexity" evidence="9">
    <location>
        <begin position="188"/>
        <end position="207"/>
    </location>
</feature>
<evidence type="ECO:0000256" key="2">
    <source>
        <dbReference type="ARBA" id="ARBA00022723"/>
    </source>
</evidence>
<keyword evidence="6" id="KW-0804">Transcription</keyword>
<evidence type="ECO:0000313" key="11">
    <source>
        <dbReference type="EMBL" id="KAF9147126.1"/>
    </source>
</evidence>
<dbReference type="InterPro" id="IPR013088">
    <property type="entry name" value="Znf_NHR/GATA"/>
</dbReference>
<evidence type="ECO:0000256" key="4">
    <source>
        <dbReference type="ARBA" id="ARBA00022833"/>
    </source>
</evidence>
<dbReference type="GO" id="GO:0000978">
    <property type="term" value="F:RNA polymerase II cis-regulatory region sequence-specific DNA binding"/>
    <property type="evidence" value="ECO:0007669"/>
    <property type="project" value="TreeGrafter"/>
</dbReference>
<feature type="domain" description="GATA-type" evidence="10">
    <location>
        <begin position="362"/>
        <end position="415"/>
    </location>
</feature>
<proteinExistence type="predicted"/>
<feature type="compositionally biased region" description="Polar residues" evidence="9">
    <location>
        <begin position="305"/>
        <end position="327"/>
    </location>
</feature>
<dbReference type="AlphaFoldDB" id="A0A9P5V8A8"/>
<feature type="compositionally biased region" description="Low complexity" evidence="9">
    <location>
        <begin position="951"/>
        <end position="963"/>
    </location>
</feature>
<keyword evidence="4" id="KW-0862">Zinc</keyword>
<feature type="region of interest" description="Disordered" evidence="9">
    <location>
        <begin position="586"/>
        <end position="883"/>
    </location>
</feature>
<feature type="region of interest" description="Disordered" evidence="9">
    <location>
        <begin position="1143"/>
        <end position="1215"/>
    </location>
</feature>
<dbReference type="PANTHER" id="PTHR10071">
    <property type="entry name" value="TRANSCRIPTION FACTOR GATA FAMILY MEMBER"/>
    <property type="match status" value="1"/>
</dbReference>
<evidence type="ECO:0000313" key="12">
    <source>
        <dbReference type="Proteomes" id="UP000748756"/>
    </source>
</evidence>
<feature type="region of interest" description="Disordered" evidence="9">
    <location>
        <begin position="154"/>
        <end position="363"/>
    </location>
</feature>
<feature type="compositionally biased region" description="Polar residues" evidence="9">
    <location>
        <begin position="917"/>
        <end position="928"/>
    </location>
</feature>
<evidence type="ECO:0000256" key="9">
    <source>
        <dbReference type="SAM" id="MobiDB-lite"/>
    </source>
</evidence>
<feature type="compositionally biased region" description="Polar residues" evidence="9">
    <location>
        <begin position="726"/>
        <end position="738"/>
    </location>
</feature>
<keyword evidence="7" id="KW-0539">Nucleus</keyword>
<feature type="compositionally biased region" description="Low complexity" evidence="9">
    <location>
        <begin position="1026"/>
        <end position="1039"/>
    </location>
</feature>
<feature type="compositionally biased region" description="Low complexity" evidence="9">
    <location>
        <begin position="89"/>
        <end position="120"/>
    </location>
</feature>
<reference evidence="11" key="1">
    <citation type="journal article" date="2020" name="Fungal Divers.">
        <title>Resolving the Mortierellaceae phylogeny through synthesis of multi-gene phylogenetics and phylogenomics.</title>
        <authorList>
            <person name="Vandepol N."/>
            <person name="Liber J."/>
            <person name="Desiro A."/>
            <person name="Na H."/>
            <person name="Kennedy M."/>
            <person name="Barry K."/>
            <person name="Grigoriev I.V."/>
            <person name="Miller A.N."/>
            <person name="O'Donnell K."/>
            <person name="Stajich J.E."/>
            <person name="Bonito G."/>
        </authorList>
    </citation>
    <scope>NUCLEOTIDE SEQUENCE</scope>
    <source>
        <strain evidence="11">NRRL 6426</strain>
    </source>
</reference>
<feature type="compositionally biased region" description="Low complexity" evidence="9">
    <location>
        <begin position="461"/>
        <end position="472"/>
    </location>
</feature>
<comment type="subcellular location">
    <subcellularLocation>
        <location evidence="1">Nucleus</location>
    </subcellularLocation>
</comment>
<keyword evidence="5" id="KW-0805">Transcription regulation</keyword>
<dbReference type="PRINTS" id="PR00619">
    <property type="entry name" value="GATAZNFINGER"/>
</dbReference>
<dbReference type="FunFam" id="3.30.50.10:FF:000007">
    <property type="entry name" value="Nitrogen regulatory AreA, N-terminal"/>
    <property type="match status" value="1"/>
</dbReference>
<comment type="caution">
    <text evidence="11">The sequence shown here is derived from an EMBL/GenBank/DDBJ whole genome shotgun (WGS) entry which is preliminary data.</text>
</comment>
<feature type="compositionally biased region" description="Polar residues" evidence="9">
    <location>
        <begin position="77"/>
        <end position="88"/>
    </location>
</feature>
<evidence type="ECO:0000256" key="7">
    <source>
        <dbReference type="ARBA" id="ARBA00023242"/>
    </source>
</evidence>
<evidence type="ECO:0000256" key="1">
    <source>
        <dbReference type="ARBA" id="ARBA00004123"/>
    </source>
</evidence>
<feature type="compositionally biased region" description="Low complexity" evidence="9">
    <location>
        <begin position="1152"/>
        <end position="1171"/>
    </location>
</feature>
<gene>
    <name evidence="11" type="primary">CIR1_4</name>
    <name evidence="11" type="ORF">BG015_011285</name>
</gene>
<feature type="compositionally biased region" description="Polar residues" evidence="9">
    <location>
        <begin position="1"/>
        <end position="10"/>
    </location>
</feature>
<feature type="compositionally biased region" description="Polar residues" evidence="9">
    <location>
        <begin position="767"/>
        <end position="781"/>
    </location>
</feature>
<evidence type="ECO:0000256" key="5">
    <source>
        <dbReference type="ARBA" id="ARBA00023015"/>
    </source>
</evidence>
<dbReference type="GO" id="GO:0005634">
    <property type="term" value="C:nucleus"/>
    <property type="evidence" value="ECO:0007669"/>
    <property type="project" value="UniProtKB-SubCell"/>
</dbReference>
<evidence type="ECO:0000256" key="6">
    <source>
        <dbReference type="ARBA" id="ARBA00023163"/>
    </source>
</evidence>
<dbReference type="PROSITE" id="PS50114">
    <property type="entry name" value="GATA_ZN_FINGER_2"/>
    <property type="match status" value="2"/>
</dbReference>
<feature type="compositionally biased region" description="Polar residues" evidence="9">
    <location>
        <begin position="1173"/>
        <end position="1193"/>
    </location>
</feature>
<feature type="compositionally biased region" description="Basic and acidic residues" evidence="9">
    <location>
        <begin position="708"/>
        <end position="719"/>
    </location>
</feature>
<dbReference type="GO" id="GO:0000122">
    <property type="term" value="P:negative regulation of transcription by RNA polymerase II"/>
    <property type="evidence" value="ECO:0007669"/>
    <property type="project" value="TreeGrafter"/>
</dbReference>
<feature type="compositionally biased region" description="Basic and acidic residues" evidence="9">
    <location>
        <begin position="230"/>
        <end position="255"/>
    </location>
</feature>
<feature type="domain" description="GATA-type" evidence="10">
    <location>
        <begin position="515"/>
        <end position="568"/>
    </location>
</feature>
<dbReference type="InterPro" id="IPR000679">
    <property type="entry name" value="Znf_GATA"/>
</dbReference>
<sequence>MSLAETSASTADKEPLIAPISTTSAPDSQDHTRSTPGTPNTPSPASAPSASSSSYHPPPSTSSTDASGSSPQPPPTNDSSTGSIPTSNALASSLKSRISSSASLSSLSSTTPTSIISPKPYTAYDHSTAAASSASLSAATSSLLMLSGSKDVHSDALNHTTRKVHVKSEDVESTRGRPLSPENHSTHYHSSSQSRSNWEHQQQPQQYDQHHQNHHQHSTQHQWWQSSRGSEGEEMSHSELDQSRRHERENQDGQSHRSHPYRNSRHLGSHHQHQQREREDTDEDMTDMSTGAGLKAPTARKRLASPSSPRSTPGRETSTPVEHSMTPSPRMPPRTSGSPGTSSSPRSRKNSIGGSKKEHKVGVTATSCANCGTTTTPLWRRAGNGQTICNACGLYFKARNLTRPTWLKRNTGAKKGDGTGDEADEAEGRGGAKSLGAESGAPSTTPEIGDEGPGSDKPSLAATTAATASGAAPGMPGHVHDSECAGSCPGDGNCNGAGGAESCAGCPSFNQHQANRQHLVCANCRTTTTPLWRRDSSGNTICNACGLYFKLHNVHRPVTMKRAVIKRRKRVNLLANSPPLAATVPEVQASEQEDAQTPVQGQGVQQQSTPKPLQRPSKPKQPKPTSEPSAPPTASDLEPSDNDPQGLKQGRATTKRRKVQSSIAPRGVPAIEDFIQPNRSANGQTEWLRQEPSAADAHRSVSPIENIGRGRSDDRDHHYSHSSSYNQTPPSSRSQEQNGSSHDQSSPQQSSSPGHSQQPSRYLYNVHQGNGQYQSSQSMTMSRYPMHSLPPPPPPRSQRQSPPHSTHSSHHGQHLPPPSQQHSQHHQHEQHHYHHEQHHPDDITMQGYQGLHGPRSGHMDDSMLSSQYSAPSSGWNHRLPGYATVSSNTFSTRLSSIGIVHSSGPSPNSPPGYPRQEPTSPYAHSQSMRSQGHDSYGSSSSGTSGGRDGRSGYSSSYHHGLSSILNPMRGNNSRENDSDRGGVDGSAHLPPISMPSSNTQHQPLPRASEILHQRQESSGPHHSHHYSAYSQQQQQQPRHASPPPPPSTSVAAPSGGLPNTEVLQQTREDLQREVSHLSMLLGRAAAVLNGLDQALGPNNASGGAGGGADAKTNPLAAIAALGALPTDLKTSSALASLMALSASGGDGGAPGSGVSTTATAGSGANSGSVSGLPPSSTASGPSSRDTYGHTNASIPPPPPLSNRHTHMSYPLPRRE</sequence>
<accession>A0A9P5V8A8</accession>
<feature type="compositionally biased region" description="Low complexity" evidence="9">
    <location>
        <begin position="929"/>
        <end position="942"/>
    </location>
</feature>
<feature type="compositionally biased region" description="Low complexity" evidence="9">
    <location>
        <begin position="34"/>
        <end position="70"/>
    </location>
</feature>
<feature type="compositionally biased region" description="Low complexity" evidence="9">
    <location>
        <begin position="596"/>
        <end position="610"/>
    </location>
</feature>
<organism evidence="11 12">
    <name type="scientific">Linnemannia schmuckeri</name>
    <dbReference type="NCBI Taxonomy" id="64567"/>
    <lineage>
        <taxon>Eukaryota</taxon>
        <taxon>Fungi</taxon>
        <taxon>Fungi incertae sedis</taxon>
        <taxon>Mucoromycota</taxon>
        <taxon>Mortierellomycotina</taxon>
        <taxon>Mortierellomycetes</taxon>
        <taxon>Mortierellales</taxon>
        <taxon>Mortierellaceae</taxon>
        <taxon>Linnemannia</taxon>
    </lineage>
</organism>
<dbReference type="PROSITE" id="PS00344">
    <property type="entry name" value="GATA_ZN_FINGER_1"/>
    <property type="match status" value="2"/>
</dbReference>
<dbReference type="Proteomes" id="UP000748756">
    <property type="component" value="Unassembled WGS sequence"/>
</dbReference>
<feature type="region of interest" description="Disordered" evidence="9">
    <location>
        <begin position="407"/>
        <end position="480"/>
    </location>
</feature>
<keyword evidence="2" id="KW-0479">Metal-binding</keyword>
<dbReference type="SUPFAM" id="SSF57716">
    <property type="entry name" value="Glucocorticoid receptor-like (DNA-binding domain)"/>
    <property type="match status" value="2"/>
</dbReference>
<dbReference type="OrthoDB" id="515401at2759"/>
<protein>
    <submittedName>
        <fullName evidence="11">Electron transfer flavoprotein subunit</fullName>
    </submittedName>
</protein>
<dbReference type="GO" id="GO:0000981">
    <property type="term" value="F:DNA-binding transcription factor activity, RNA polymerase II-specific"/>
    <property type="evidence" value="ECO:0007669"/>
    <property type="project" value="TreeGrafter"/>
</dbReference>
<dbReference type="Pfam" id="PF00320">
    <property type="entry name" value="GATA"/>
    <property type="match status" value="2"/>
</dbReference>
<evidence type="ECO:0000256" key="8">
    <source>
        <dbReference type="PROSITE-ProRule" id="PRU00094"/>
    </source>
</evidence>
<feature type="compositionally biased region" description="Basic and acidic residues" evidence="9">
    <location>
        <begin position="166"/>
        <end position="175"/>
    </location>
</feature>
<keyword evidence="12" id="KW-1185">Reference proteome</keyword>
<evidence type="ECO:0000256" key="3">
    <source>
        <dbReference type="ARBA" id="ARBA00022771"/>
    </source>
</evidence>
<feature type="compositionally biased region" description="Low complexity" evidence="9">
    <location>
        <begin position="333"/>
        <end position="345"/>
    </location>
</feature>
<feature type="compositionally biased region" description="Low complexity" evidence="9">
    <location>
        <begin position="623"/>
        <end position="635"/>
    </location>
</feature>
<feature type="compositionally biased region" description="Basic residues" evidence="9">
    <location>
        <begin position="823"/>
        <end position="837"/>
    </location>
</feature>
<keyword evidence="3 8" id="KW-0863">Zinc-finger</keyword>
<feature type="compositionally biased region" description="Low complexity" evidence="9">
    <location>
        <begin position="797"/>
        <end position="806"/>
    </location>
</feature>
<dbReference type="PANTHER" id="PTHR10071:SF335">
    <property type="entry name" value="IRON-SENSING TRANSCRIPTIONAL REPRESSOR-RELATED"/>
    <property type="match status" value="1"/>
</dbReference>
<dbReference type="Gene3D" id="3.30.50.10">
    <property type="entry name" value="Erythroid Transcription Factor GATA-1, subunit A"/>
    <property type="match status" value="2"/>
</dbReference>
<dbReference type="GO" id="GO:0045944">
    <property type="term" value="P:positive regulation of transcription by RNA polymerase II"/>
    <property type="evidence" value="ECO:0007669"/>
    <property type="project" value="TreeGrafter"/>
</dbReference>
<feature type="compositionally biased region" description="Polar residues" evidence="9">
    <location>
        <begin position="677"/>
        <end position="687"/>
    </location>
</feature>
<feature type="region of interest" description="Disordered" evidence="9">
    <location>
        <begin position="1"/>
        <end position="121"/>
    </location>
</feature>
<dbReference type="EMBL" id="JAAAUQ010000862">
    <property type="protein sequence ID" value="KAF9147126.1"/>
    <property type="molecule type" value="Genomic_DNA"/>
</dbReference>